<evidence type="ECO:0000313" key="1">
    <source>
        <dbReference type="EMBL" id="KIM64834.1"/>
    </source>
</evidence>
<keyword evidence="2" id="KW-1185">Reference proteome</keyword>
<dbReference type="AlphaFoldDB" id="A0A0C3E8X6"/>
<evidence type="ECO:0000313" key="2">
    <source>
        <dbReference type="Proteomes" id="UP000053989"/>
    </source>
</evidence>
<dbReference type="HOGENOM" id="CLU_2456074_0_0_1"/>
<sequence>MRLQVMMVASVPHRPFRDTQIQFIRLYFMPAGHSLLRDVKALFETDKRYQNGVEHAYEDEEMKMPAFHERTSDSRLVSVRAYMKGKHRR</sequence>
<dbReference type="Proteomes" id="UP000053989">
    <property type="component" value="Unassembled WGS sequence"/>
</dbReference>
<organism evidence="1 2">
    <name type="scientific">Scleroderma citrinum Foug A</name>
    <dbReference type="NCBI Taxonomy" id="1036808"/>
    <lineage>
        <taxon>Eukaryota</taxon>
        <taxon>Fungi</taxon>
        <taxon>Dikarya</taxon>
        <taxon>Basidiomycota</taxon>
        <taxon>Agaricomycotina</taxon>
        <taxon>Agaricomycetes</taxon>
        <taxon>Agaricomycetidae</taxon>
        <taxon>Boletales</taxon>
        <taxon>Sclerodermatineae</taxon>
        <taxon>Sclerodermataceae</taxon>
        <taxon>Scleroderma</taxon>
    </lineage>
</organism>
<protein>
    <submittedName>
        <fullName evidence="1">Uncharacterized protein</fullName>
    </submittedName>
</protein>
<accession>A0A0C3E8X6</accession>
<gene>
    <name evidence="1" type="ORF">SCLCIDRAFT_597031</name>
</gene>
<reference evidence="1 2" key="1">
    <citation type="submission" date="2014-04" db="EMBL/GenBank/DDBJ databases">
        <authorList>
            <consortium name="DOE Joint Genome Institute"/>
            <person name="Kuo A."/>
            <person name="Kohler A."/>
            <person name="Nagy L.G."/>
            <person name="Floudas D."/>
            <person name="Copeland A."/>
            <person name="Barry K.W."/>
            <person name="Cichocki N."/>
            <person name="Veneault-Fourrey C."/>
            <person name="LaButti K."/>
            <person name="Lindquist E.A."/>
            <person name="Lipzen A."/>
            <person name="Lundell T."/>
            <person name="Morin E."/>
            <person name="Murat C."/>
            <person name="Sun H."/>
            <person name="Tunlid A."/>
            <person name="Henrissat B."/>
            <person name="Grigoriev I.V."/>
            <person name="Hibbett D.S."/>
            <person name="Martin F."/>
            <person name="Nordberg H.P."/>
            <person name="Cantor M.N."/>
            <person name="Hua S.X."/>
        </authorList>
    </citation>
    <scope>NUCLEOTIDE SEQUENCE [LARGE SCALE GENOMIC DNA]</scope>
    <source>
        <strain evidence="1 2">Foug A</strain>
    </source>
</reference>
<reference evidence="2" key="2">
    <citation type="submission" date="2015-01" db="EMBL/GenBank/DDBJ databases">
        <title>Evolutionary Origins and Diversification of the Mycorrhizal Mutualists.</title>
        <authorList>
            <consortium name="DOE Joint Genome Institute"/>
            <consortium name="Mycorrhizal Genomics Consortium"/>
            <person name="Kohler A."/>
            <person name="Kuo A."/>
            <person name="Nagy L.G."/>
            <person name="Floudas D."/>
            <person name="Copeland A."/>
            <person name="Barry K.W."/>
            <person name="Cichocki N."/>
            <person name="Veneault-Fourrey C."/>
            <person name="LaButti K."/>
            <person name="Lindquist E.A."/>
            <person name="Lipzen A."/>
            <person name="Lundell T."/>
            <person name="Morin E."/>
            <person name="Murat C."/>
            <person name="Riley R."/>
            <person name="Ohm R."/>
            <person name="Sun H."/>
            <person name="Tunlid A."/>
            <person name="Henrissat B."/>
            <person name="Grigoriev I.V."/>
            <person name="Hibbett D.S."/>
            <person name="Martin F."/>
        </authorList>
    </citation>
    <scope>NUCLEOTIDE SEQUENCE [LARGE SCALE GENOMIC DNA]</scope>
    <source>
        <strain evidence="2">Foug A</strain>
    </source>
</reference>
<proteinExistence type="predicted"/>
<dbReference type="InParanoid" id="A0A0C3E8X6"/>
<name>A0A0C3E8X6_9AGAM</name>
<dbReference type="EMBL" id="KN822026">
    <property type="protein sequence ID" value="KIM64834.1"/>
    <property type="molecule type" value="Genomic_DNA"/>
</dbReference>